<organism evidence="1 2">
    <name type="scientific">Flavobacterium gillisiae</name>
    <dbReference type="NCBI Taxonomy" id="150146"/>
    <lineage>
        <taxon>Bacteria</taxon>
        <taxon>Pseudomonadati</taxon>
        <taxon>Bacteroidota</taxon>
        <taxon>Flavobacteriia</taxon>
        <taxon>Flavobacteriales</taxon>
        <taxon>Flavobacteriaceae</taxon>
        <taxon>Flavobacterium</taxon>
    </lineage>
</organism>
<protein>
    <recommendedName>
        <fullName evidence="3">Ribbon-helix-helix protein, copG family</fullName>
    </recommendedName>
</protein>
<evidence type="ECO:0000313" key="2">
    <source>
        <dbReference type="Proteomes" id="UP000198951"/>
    </source>
</evidence>
<dbReference type="OrthoDB" id="1354968at2"/>
<dbReference type="EMBL" id="FNRD01000020">
    <property type="protein sequence ID" value="SEB06998.1"/>
    <property type="molecule type" value="Genomic_DNA"/>
</dbReference>
<sequence>MKTVILNVRVSEETRDALIEESSNKGISISENIRAILSNHIKEDIDEENTDFSAFANGFYNSNEFLYLITWIYDKKGQPQDNSEKHILIELKNILLRVIKDNALPKHLIEEFENVLVDLIRVINQYNPGNNQFKFCKLFENESFDYSGFSAHIASKGSITRIYI</sequence>
<dbReference type="Proteomes" id="UP000198951">
    <property type="component" value="Unassembled WGS sequence"/>
</dbReference>
<accession>A0A1H4GDL0</accession>
<dbReference type="RefSeq" id="WP_091093929.1">
    <property type="nucleotide sequence ID" value="NZ_FNRD01000020.1"/>
</dbReference>
<dbReference type="STRING" id="150146.SAMN05443667_12011"/>
<evidence type="ECO:0008006" key="3">
    <source>
        <dbReference type="Google" id="ProtNLM"/>
    </source>
</evidence>
<keyword evidence="2" id="KW-1185">Reference proteome</keyword>
<dbReference type="AlphaFoldDB" id="A0A1H4GDL0"/>
<reference evidence="2" key="1">
    <citation type="submission" date="2016-10" db="EMBL/GenBank/DDBJ databases">
        <authorList>
            <person name="Varghese N."/>
            <person name="Submissions S."/>
        </authorList>
    </citation>
    <scope>NUCLEOTIDE SEQUENCE [LARGE SCALE GENOMIC DNA]</scope>
    <source>
        <strain evidence="2">DSM 22376</strain>
    </source>
</reference>
<gene>
    <name evidence="1" type="ORF">SAMN05443667_12011</name>
</gene>
<evidence type="ECO:0000313" key="1">
    <source>
        <dbReference type="EMBL" id="SEB06998.1"/>
    </source>
</evidence>
<proteinExistence type="predicted"/>
<name>A0A1H4GDL0_9FLAO</name>